<evidence type="ECO:0000313" key="1">
    <source>
        <dbReference type="EMBL" id="TWI76905.1"/>
    </source>
</evidence>
<evidence type="ECO:0008006" key="3">
    <source>
        <dbReference type="Google" id="ProtNLM"/>
    </source>
</evidence>
<dbReference type="AlphaFoldDB" id="A0A562S6D4"/>
<protein>
    <recommendedName>
        <fullName evidence="3">WD40 repeat protein</fullName>
    </recommendedName>
</protein>
<organism evidence="1 2">
    <name type="scientific">Desulfobotulus alkaliphilus</name>
    <dbReference type="NCBI Taxonomy" id="622671"/>
    <lineage>
        <taxon>Bacteria</taxon>
        <taxon>Pseudomonadati</taxon>
        <taxon>Thermodesulfobacteriota</taxon>
        <taxon>Desulfobacteria</taxon>
        <taxon>Desulfobacterales</taxon>
        <taxon>Desulfobacteraceae</taxon>
        <taxon>Desulfobotulus</taxon>
    </lineage>
</organism>
<dbReference type="Proteomes" id="UP000318307">
    <property type="component" value="Unassembled WGS sequence"/>
</dbReference>
<keyword evidence="2" id="KW-1185">Reference proteome</keyword>
<sequence>MAENYNFFERSASKFLSSFPVLKKTIKIIYQRITFLFYKKPFYFKSSCSFYSLHNEKESYFGYYDKSPLNSSLNHYLFCCTQEETTGKPSYNKQVEIVLQAVNNAAIVKVFFSKAYNWQQGCRAHWLNEDLFFFNDFDAENKKYISLVFSKDSLQEVRAFDFPVQDSYGTEFFLSLNYRRLMALRPDYGYSNLPVLNDTELADTTNDGIWRIEYETGKSRLLVSLNDMCAVNYRSEFDTAVHKTNHVMISPAGDKFIFMHRFFNKSKQRFDRLMLADSESGKLSCLADYGMVSHCFWADENTVLGYLRGPGNKDAYWLIDIHTGKFSHFGNGVLDKYGDGHPHVHGDWFVTDTYPDKARMQRLILANWKTGEVKELGEFFHGFKYDGETRCDLHPRFSPDGKSIYFDSVFDGKRRLYKLDLES</sequence>
<dbReference type="EMBL" id="VLLC01000002">
    <property type="protein sequence ID" value="TWI76905.1"/>
    <property type="molecule type" value="Genomic_DNA"/>
</dbReference>
<dbReference type="RefSeq" id="WP_186442891.1">
    <property type="nucleotide sequence ID" value="NZ_VLLC01000002.1"/>
</dbReference>
<evidence type="ECO:0000313" key="2">
    <source>
        <dbReference type="Proteomes" id="UP000318307"/>
    </source>
</evidence>
<dbReference type="Gene3D" id="2.130.10.10">
    <property type="entry name" value="YVTN repeat-like/Quinoprotein amine dehydrogenase"/>
    <property type="match status" value="1"/>
</dbReference>
<name>A0A562S6D4_9BACT</name>
<proteinExistence type="predicted"/>
<dbReference type="SUPFAM" id="SSF69304">
    <property type="entry name" value="Tricorn protease N-terminal domain"/>
    <property type="match status" value="1"/>
</dbReference>
<reference evidence="1 2" key="1">
    <citation type="submission" date="2019-07" db="EMBL/GenBank/DDBJ databases">
        <title>Genome sequencing of 100 strains of the haloalkaliphilic chemolithoautotrophic sulfur-oxidizing bacterium Thioalkalivibrio.</title>
        <authorList>
            <person name="Muyzer G."/>
        </authorList>
    </citation>
    <scope>NUCLEOTIDE SEQUENCE [LARGE SCALE GENOMIC DNA]</scope>
    <source>
        <strain evidence="1 2">ASO4-4</strain>
    </source>
</reference>
<accession>A0A562S6D4</accession>
<comment type="caution">
    <text evidence="1">The sequence shown here is derived from an EMBL/GenBank/DDBJ whole genome shotgun (WGS) entry which is preliminary data.</text>
</comment>
<dbReference type="InterPro" id="IPR015943">
    <property type="entry name" value="WD40/YVTN_repeat-like_dom_sf"/>
</dbReference>
<gene>
    <name evidence="1" type="ORF">LZ24_00527</name>
</gene>